<accession>A0A177DDS4</accession>
<evidence type="ECO:0000259" key="1">
    <source>
        <dbReference type="Pfam" id="PF06985"/>
    </source>
</evidence>
<feature type="non-terminal residue" evidence="2">
    <location>
        <position position="141"/>
    </location>
</feature>
<dbReference type="PANTHER" id="PTHR24148:SF79">
    <property type="entry name" value="HETEROKARYON INCOMPATIBILITY DOMAIN-CONTAINING PROTEIN"/>
    <property type="match status" value="1"/>
</dbReference>
<name>A0A177DDS4_ALTAL</name>
<evidence type="ECO:0000313" key="3">
    <source>
        <dbReference type="Proteomes" id="UP000077248"/>
    </source>
</evidence>
<dbReference type="STRING" id="5599.A0A177DDS4"/>
<dbReference type="Proteomes" id="UP000077248">
    <property type="component" value="Unassembled WGS sequence"/>
</dbReference>
<reference evidence="2 3" key="1">
    <citation type="submission" date="2016-05" db="EMBL/GenBank/DDBJ databases">
        <title>Comparative analysis of secretome profiles of manganese(II)-oxidizing ascomycete fungi.</title>
        <authorList>
            <consortium name="DOE Joint Genome Institute"/>
            <person name="Zeiner C.A."/>
            <person name="Purvine S.O."/>
            <person name="Zink E.M."/>
            <person name="Wu S."/>
            <person name="Pasa-Tolic L."/>
            <person name="Chaput D.L."/>
            <person name="Haridas S."/>
            <person name="Grigoriev I.V."/>
            <person name="Santelli C.M."/>
            <person name="Hansel C.M."/>
        </authorList>
    </citation>
    <scope>NUCLEOTIDE SEQUENCE [LARGE SCALE GENOMIC DNA]</scope>
    <source>
        <strain evidence="2 3">SRC1lrK2f</strain>
    </source>
</reference>
<gene>
    <name evidence="2" type="ORF">CC77DRAFT_942576</name>
</gene>
<dbReference type="Pfam" id="PF06985">
    <property type="entry name" value="HET"/>
    <property type="match status" value="1"/>
</dbReference>
<dbReference type="KEGG" id="aalt:CC77DRAFT_942576"/>
<organism evidence="2 3">
    <name type="scientific">Alternaria alternata</name>
    <name type="common">Alternaria rot fungus</name>
    <name type="synonym">Torula alternata</name>
    <dbReference type="NCBI Taxonomy" id="5599"/>
    <lineage>
        <taxon>Eukaryota</taxon>
        <taxon>Fungi</taxon>
        <taxon>Dikarya</taxon>
        <taxon>Ascomycota</taxon>
        <taxon>Pezizomycotina</taxon>
        <taxon>Dothideomycetes</taxon>
        <taxon>Pleosporomycetidae</taxon>
        <taxon>Pleosporales</taxon>
        <taxon>Pleosporineae</taxon>
        <taxon>Pleosporaceae</taxon>
        <taxon>Alternaria</taxon>
        <taxon>Alternaria sect. Alternaria</taxon>
        <taxon>Alternaria alternata complex</taxon>
    </lineage>
</organism>
<dbReference type="InterPro" id="IPR010730">
    <property type="entry name" value="HET"/>
</dbReference>
<evidence type="ECO:0000313" key="2">
    <source>
        <dbReference type="EMBL" id="OAG17312.1"/>
    </source>
</evidence>
<dbReference type="VEuPathDB" id="FungiDB:CC77DRAFT_942576"/>
<proteinExistence type="predicted"/>
<dbReference type="OMA" id="CINQPDI"/>
<dbReference type="EMBL" id="KV441487">
    <property type="protein sequence ID" value="OAG17312.1"/>
    <property type="molecule type" value="Genomic_DNA"/>
</dbReference>
<feature type="domain" description="Heterokaryon incompatibility" evidence="1">
    <location>
        <begin position="47"/>
        <end position="138"/>
    </location>
</feature>
<dbReference type="AlphaFoldDB" id="A0A177DDS4"/>
<dbReference type="RefSeq" id="XP_018382733.1">
    <property type="nucleotide sequence ID" value="XM_018534871.1"/>
</dbReference>
<sequence length="141" mass="15912">MDPSPENDSLYTTLDTSRDEIRLLEIISIEPVVCKLSIVSLLDKPEFSALSYTWGNASATELVIVEGRSIAVTTSLIHALKTVYFQWTEGYCSDDNSGHKIWVDAVCINQPDIQEKNFQIPLMYEIYTSAQRTFCWVGLPT</sequence>
<dbReference type="PANTHER" id="PTHR24148">
    <property type="entry name" value="ANKYRIN REPEAT DOMAIN-CONTAINING PROTEIN 39 HOMOLOG-RELATED"/>
    <property type="match status" value="1"/>
</dbReference>
<dbReference type="InterPro" id="IPR052895">
    <property type="entry name" value="HetReg/Transcr_Mod"/>
</dbReference>
<dbReference type="GeneID" id="29120465"/>
<keyword evidence="3" id="KW-1185">Reference proteome</keyword>
<protein>
    <recommendedName>
        <fullName evidence="1">Heterokaryon incompatibility domain-containing protein</fullName>
    </recommendedName>
</protein>